<evidence type="ECO:0000259" key="3">
    <source>
        <dbReference type="PROSITE" id="PS50883"/>
    </source>
</evidence>
<dbReference type="PROSITE" id="PS50112">
    <property type="entry name" value="PAS"/>
    <property type="match status" value="1"/>
</dbReference>
<dbReference type="SUPFAM" id="SSF55785">
    <property type="entry name" value="PYP-like sensor domain (PAS domain)"/>
    <property type="match status" value="1"/>
</dbReference>
<dbReference type="PROSITE" id="PS50887">
    <property type="entry name" value="GGDEF"/>
    <property type="match status" value="1"/>
</dbReference>
<name>A0A0F9UU24_9ZZZZ</name>
<comment type="caution">
    <text evidence="5">The sequence shown here is derived from an EMBL/GenBank/DDBJ whole genome shotgun (WGS) entry which is preliminary data.</text>
</comment>
<feature type="domain" description="Response regulatory" evidence="1">
    <location>
        <begin position="4"/>
        <end position="119"/>
    </location>
</feature>
<evidence type="ECO:0000259" key="4">
    <source>
        <dbReference type="PROSITE" id="PS50887"/>
    </source>
</evidence>
<dbReference type="InterPro" id="IPR035919">
    <property type="entry name" value="EAL_sf"/>
</dbReference>
<dbReference type="Gene3D" id="3.30.450.20">
    <property type="entry name" value="PAS domain"/>
    <property type="match status" value="1"/>
</dbReference>
<dbReference type="InterPro" id="IPR011006">
    <property type="entry name" value="CheY-like_superfamily"/>
</dbReference>
<dbReference type="InterPro" id="IPR043128">
    <property type="entry name" value="Rev_trsase/Diguanyl_cyclase"/>
</dbReference>
<evidence type="ECO:0008006" key="6">
    <source>
        <dbReference type="Google" id="ProtNLM"/>
    </source>
</evidence>
<dbReference type="SMART" id="SM00267">
    <property type="entry name" value="GGDEF"/>
    <property type="match status" value="1"/>
</dbReference>
<dbReference type="Pfam" id="PF00563">
    <property type="entry name" value="EAL"/>
    <property type="match status" value="1"/>
</dbReference>
<dbReference type="NCBIfam" id="TIGR00229">
    <property type="entry name" value="sensory_box"/>
    <property type="match status" value="1"/>
</dbReference>
<dbReference type="Pfam" id="PF00072">
    <property type="entry name" value="Response_reg"/>
    <property type="match status" value="1"/>
</dbReference>
<feature type="domain" description="PAS" evidence="2">
    <location>
        <begin position="137"/>
        <end position="189"/>
    </location>
</feature>
<dbReference type="PANTHER" id="PTHR33121:SF70">
    <property type="entry name" value="SIGNALING PROTEIN YKOW"/>
    <property type="match status" value="1"/>
</dbReference>
<dbReference type="Gene3D" id="3.40.50.2300">
    <property type="match status" value="1"/>
</dbReference>
<dbReference type="Gene3D" id="3.20.20.450">
    <property type="entry name" value="EAL domain"/>
    <property type="match status" value="1"/>
</dbReference>
<evidence type="ECO:0000313" key="5">
    <source>
        <dbReference type="EMBL" id="KKN57138.1"/>
    </source>
</evidence>
<dbReference type="Pfam" id="PF00990">
    <property type="entry name" value="GGDEF"/>
    <property type="match status" value="1"/>
</dbReference>
<dbReference type="GO" id="GO:0000160">
    <property type="term" value="P:phosphorelay signal transduction system"/>
    <property type="evidence" value="ECO:0007669"/>
    <property type="project" value="InterPro"/>
</dbReference>
<dbReference type="InterPro" id="IPR000014">
    <property type="entry name" value="PAS"/>
</dbReference>
<reference evidence="5" key="1">
    <citation type="journal article" date="2015" name="Nature">
        <title>Complex archaea that bridge the gap between prokaryotes and eukaryotes.</title>
        <authorList>
            <person name="Spang A."/>
            <person name="Saw J.H."/>
            <person name="Jorgensen S.L."/>
            <person name="Zaremba-Niedzwiedzka K."/>
            <person name="Martijn J."/>
            <person name="Lind A.E."/>
            <person name="van Eijk R."/>
            <person name="Schleper C."/>
            <person name="Guy L."/>
            <person name="Ettema T.J."/>
        </authorList>
    </citation>
    <scope>NUCLEOTIDE SEQUENCE</scope>
</reference>
<feature type="domain" description="GGDEF" evidence="4">
    <location>
        <begin position="292"/>
        <end position="428"/>
    </location>
</feature>
<evidence type="ECO:0000259" key="1">
    <source>
        <dbReference type="PROSITE" id="PS50110"/>
    </source>
</evidence>
<protein>
    <recommendedName>
        <fullName evidence="6">Response regulator receiver modulated diguanylate cyclase/phosphodiesterase with PAS/PAC sensor(S)</fullName>
    </recommendedName>
</protein>
<dbReference type="GO" id="GO:0071111">
    <property type="term" value="F:cyclic-guanylate-specific phosphodiesterase activity"/>
    <property type="evidence" value="ECO:0007669"/>
    <property type="project" value="InterPro"/>
</dbReference>
<dbReference type="InterPro" id="IPR001633">
    <property type="entry name" value="EAL_dom"/>
</dbReference>
<accession>A0A0F9UU24</accession>
<proteinExistence type="predicted"/>
<dbReference type="SUPFAM" id="SSF52172">
    <property type="entry name" value="CheY-like"/>
    <property type="match status" value="1"/>
</dbReference>
<dbReference type="PROSITE" id="PS50110">
    <property type="entry name" value="RESPONSE_REGULATORY"/>
    <property type="match status" value="1"/>
</dbReference>
<dbReference type="CDD" id="cd00130">
    <property type="entry name" value="PAS"/>
    <property type="match status" value="1"/>
</dbReference>
<dbReference type="SMART" id="SM00448">
    <property type="entry name" value="REC"/>
    <property type="match status" value="1"/>
</dbReference>
<dbReference type="InterPro" id="IPR050706">
    <property type="entry name" value="Cyclic-di-GMP_PDE-like"/>
</dbReference>
<sequence>MTNKILIVEDEAVAIAAMQKLTNQLGVSYVATTAQAAIAMTYDIEPDIILLDLGLPDFDGFDVISALKSDEKYFHIPIIVITSTTDRESHLRAIRSGADDFLSKPFDYKLLQSRITALLERQERLVAPTINARAKDIESKFSNVLGMLSEAVIVSDNQGEIELVNQYCLNLFGYQKDELIGQNIKLLIPFDDNDPFPQNHRPVDDYLLLAVPTEFNVNTKLGKPLSIEFNSSEYSDILGKHYLLVIRDLTEKRAIQASLVKRAMFDSLTGLNTLTAFHLDFDKQISTERTQGVIFAMMVDLDDFHNLNILYGHEWCDKLLIKLASGIGNLCILKRLKAYRLMSDRFLLCAFMEDGEDAYGKSALVELAIKDMIKSVDHQFNIRLSMTATSLISTMDEIKHKPLLQLLEMSLTIAKHNADRGHFIVADDTHYSHRIDLASISQLLLADPNYFELSVAIQPKVNLTGNITSFEILLRWNSEEYPDIGLQEFIGLAENTSAIIDIGYFVIQQACLFLSQIPLTKRRRVSVNLSLRQLSDNHFVTKVEDICDAYKIANNLIRFELTESMVADDISLVAEKLEMLTRSNFSISIDDFGTGQSNLRYIHRLPMAELKIDKSFIDDIIDADGDYPLVDSICAMARAMGLTIVAEGVETYAQVQYLSGTSCDEIQGYYFYRPMPLSTCLALINEADTVD</sequence>
<dbReference type="CDD" id="cd01948">
    <property type="entry name" value="EAL"/>
    <property type="match status" value="1"/>
</dbReference>
<dbReference type="SUPFAM" id="SSF55073">
    <property type="entry name" value="Nucleotide cyclase"/>
    <property type="match status" value="1"/>
</dbReference>
<dbReference type="PANTHER" id="PTHR33121">
    <property type="entry name" value="CYCLIC DI-GMP PHOSPHODIESTERASE PDEF"/>
    <property type="match status" value="1"/>
</dbReference>
<evidence type="ECO:0000259" key="2">
    <source>
        <dbReference type="PROSITE" id="PS50112"/>
    </source>
</evidence>
<dbReference type="InterPro" id="IPR000160">
    <property type="entry name" value="GGDEF_dom"/>
</dbReference>
<dbReference type="PROSITE" id="PS50883">
    <property type="entry name" value="EAL"/>
    <property type="match status" value="1"/>
</dbReference>
<dbReference type="Gene3D" id="3.30.70.270">
    <property type="match status" value="1"/>
</dbReference>
<dbReference type="SMART" id="SM00052">
    <property type="entry name" value="EAL"/>
    <property type="match status" value="1"/>
</dbReference>
<dbReference type="InterPro" id="IPR001789">
    <property type="entry name" value="Sig_transdc_resp-reg_receiver"/>
</dbReference>
<dbReference type="SUPFAM" id="SSF141868">
    <property type="entry name" value="EAL domain-like"/>
    <property type="match status" value="1"/>
</dbReference>
<dbReference type="Pfam" id="PF13426">
    <property type="entry name" value="PAS_9"/>
    <property type="match status" value="1"/>
</dbReference>
<dbReference type="EMBL" id="LAZR01000817">
    <property type="protein sequence ID" value="KKN57138.1"/>
    <property type="molecule type" value="Genomic_DNA"/>
</dbReference>
<organism evidence="5">
    <name type="scientific">marine sediment metagenome</name>
    <dbReference type="NCBI Taxonomy" id="412755"/>
    <lineage>
        <taxon>unclassified sequences</taxon>
        <taxon>metagenomes</taxon>
        <taxon>ecological metagenomes</taxon>
    </lineage>
</organism>
<dbReference type="AlphaFoldDB" id="A0A0F9UU24"/>
<gene>
    <name evidence="5" type="ORF">LCGC14_0565130</name>
</gene>
<dbReference type="SMART" id="SM00091">
    <property type="entry name" value="PAS"/>
    <property type="match status" value="1"/>
</dbReference>
<dbReference type="InterPro" id="IPR029787">
    <property type="entry name" value="Nucleotide_cyclase"/>
</dbReference>
<dbReference type="InterPro" id="IPR035965">
    <property type="entry name" value="PAS-like_dom_sf"/>
</dbReference>
<feature type="domain" description="EAL" evidence="3">
    <location>
        <begin position="434"/>
        <end position="688"/>
    </location>
</feature>